<dbReference type="GO" id="GO:0007420">
    <property type="term" value="P:brain development"/>
    <property type="evidence" value="ECO:0007669"/>
    <property type="project" value="TreeGrafter"/>
</dbReference>
<evidence type="ECO:0000313" key="8">
    <source>
        <dbReference type="Proteomes" id="UP000270296"/>
    </source>
</evidence>
<dbReference type="FunFam" id="1.10.30.10:FF:000007">
    <property type="entry name" value="Transcription factor SOX"/>
    <property type="match status" value="1"/>
</dbReference>
<dbReference type="EMBL" id="UZAM01007616">
    <property type="protein sequence ID" value="VDP00337.1"/>
    <property type="molecule type" value="Genomic_DNA"/>
</dbReference>
<dbReference type="Pfam" id="PF00505">
    <property type="entry name" value="HMG_box"/>
    <property type="match status" value="1"/>
</dbReference>
<dbReference type="OrthoDB" id="6247875at2759"/>
<feature type="DNA-binding region" description="HMG box" evidence="4">
    <location>
        <begin position="95"/>
        <end position="163"/>
    </location>
</feature>
<protein>
    <submittedName>
        <fullName evidence="9">HMG box domain-containing protein</fullName>
    </submittedName>
</protein>
<dbReference type="Proteomes" id="UP000270296">
    <property type="component" value="Unassembled WGS sequence"/>
</dbReference>
<reference evidence="7 8" key="2">
    <citation type="submission" date="2018-11" db="EMBL/GenBank/DDBJ databases">
        <authorList>
            <consortium name="Pathogen Informatics"/>
        </authorList>
    </citation>
    <scope>NUCLEOTIDE SEQUENCE [LARGE SCALE GENOMIC DNA]</scope>
</reference>
<dbReference type="CDD" id="cd22029">
    <property type="entry name" value="HMG-box_SoxC"/>
    <property type="match status" value="1"/>
</dbReference>
<dbReference type="SMART" id="SM00398">
    <property type="entry name" value="HMG"/>
    <property type="match status" value="1"/>
</dbReference>
<comment type="subcellular location">
    <subcellularLocation>
        <location evidence="1">Nucleus</location>
    </subcellularLocation>
</comment>
<evidence type="ECO:0000256" key="2">
    <source>
        <dbReference type="ARBA" id="ARBA00023125"/>
    </source>
</evidence>
<feature type="domain" description="HMG box" evidence="6">
    <location>
        <begin position="95"/>
        <end position="163"/>
    </location>
</feature>
<evidence type="ECO:0000259" key="6">
    <source>
        <dbReference type="PROSITE" id="PS50118"/>
    </source>
</evidence>
<dbReference type="GO" id="GO:0030182">
    <property type="term" value="P:neuron differentiation"/>
    <property type="evidence" value="ECO:0007669"/>
    <property type="project" value="TreeGrafter"/>
</dbReference>
<dbReference type="GO" id="GO:0001228">
    <property type="term" value="F:DNA-binding transcription activator activity, RNA polymerase II-specific"/>
    <property type="evidence" value="ECO:0007669"/>
    <property type="project" value="TreeGrafter"/>
</dbReference>
<dbReference type="SUPFAM" id="SSF47095">
    <property type="entry name" value="HMG-box"/>
    <property type="match status" value="1"/>
</dbReference>
<accession>A0A183IHU5</accession>
<evidence type="ECO:0000256" key="5">
    <source>
        <dbReference type="SAM" id="MobiDB-lite"/>
    </source>
</evidence>
<reference evidence="9" key="1">
    <citation type="submission" date="2016-06" db="UniProtKB">
        <authorList>
            <consortium name="WormBaseParasite"/>
        </authorList>
    </citation>
    <scope>IDENTIFICATION</scope>
</reference>
<proteinExistence type="predicted"/>
<gene>
    <name evidence="7" type="ORF">SBAD_LOCUS3190</name>
</gene>
<dbReference type="GO" id="GO:0000978">
    <property type="term" value="F:RNA polymerase II cis-regulatory region sequence-specific DNA binding"/>
    <property type="evidence" value="ECO:0007669"/>
    <property type="project" value="TreeGrafter"/>
</dbReference>
<organism evidence="9">
    <name type="scientific">Soboliphyme baturini</name>
    <dbReference type="NCBI Taxonomy" id="241478"/>
    <lineage>
        <taxon>Eukaryota</taxon>
        <taxon>Metazoa</taxon>
        <taxon>Ecdysozoa</taxon>
        <taxon>Nematoda</taxon>
        <taxon>Enoplea</taxon>
        <taxon>Dorylaimia</taxon>
        <taxon>Dioctophymatida</taxon>
        <taxon>Dioctophymatoidea</taxon>
        <taxon>Soboliphymatidae</taxon>
        <taxon>Soboliphyme</taxon>
    </lineage>
</organism>
<dbReference type="AlphaFoldDB" id="A0A183IHU5"/>
<keyword evidence="8" id="KW-1185">Reference proteome</keyword>
<evidence type="ECO:0000313" key="7">
    <source>
        <dbReference type="EMBL" id="VDP00337.1"/>
    </source>
</evidence>
<evidence type="ECO:0000256" key="3">
    <source>
        <dbReference type="ARBA" id="ARBA00023242"/>
    </source>
</evidence>
<dbReference type="PROSITE" id="PS50118">
    <property type="entry name" value="HMG_BOX_2"/>
    <property type="match status" value="1"/>
</dbReference>
<dbReference type="PANTHER" id="PTHR10270">
    <property type="entry name" value="SOX TRANSCRIPTION FACTOR"/>
    <property type="match status" value="1"/>
</dbReference>
<dbReference type="InterPro" id="IPR050140">
    <property type="entry name" value="SRY-related_HMG-box_TF-like"/>
</dbReference>
<dbReference type="WBParaSite" id="SBAD_0000333601-mRNA-1">
    <property type="protein sequence ID" value="SBAD_0000333601-mRNA-1"/>
    <property type="gene ID" value="SBAD_0000333601"/>
</dbReference>
<feature type="region of interest" description="Disordered" evidence="5">
    <location>
        <begin position="163"/>
        <end position="203"/>
    </location>
</feature>
<dbReference type="GO" id="GO:0000122">
    <property type="term" value="P:negative regulation of transcription by RNA polymerase II"/>
    <property type="evidence" value="ECO:0007669"/>
    <property type="project" value="TreeGrafter"/>
</dbReference>
<dbReference type="InterPro" id="IPR036910">
    <property type="entry name" value="HMG_box_dom_sf"/>
</dbReference>
<name>A0A183IHU5_9BILA</name>
<evidence type="ECO:0000256" key="4">
    <source>
        <dbReference type="PROSITE-ProRule" id="PRU00267"/>
    </source>
</evidence>
<dbReference type="GO" id="GO:0005634">
    <property type="term" value="C:nucleus"/>
    <property type="evidence" value="ECO:0007669"/>
    <property type="project" value="UniProtKB-SubCell"/>
</dbReference>
<dbReference type="InterPro" id="IPR009071">
    <property type="entry name" value="HMG_box_dom"/>
</dbReference>
<feature type="compositionally biased region" description="Gly residues" evidence="5">
    <location>
        <begin position="186"/>
        <end position="203"/>
    </location>
</feature>
<keyword evidence="2 4" id="KW-0238">DNA-binding</keyword>
<keyword evidence="3 4" id="KW-0539">Nucleus</keyword>
<evidence type="ECO:0000256" key="1">
    <source>
        <dbReference type="ARBA" id="ARBA00004123"/>
    </source>
</evidence>
<evidence type="ECO:0000313" key="9">
    <source>
        <dbReference type="WBParaSite" id="SBAD_0000333601-mRNA-1"/>
    </source>
</evidence>
<dbReference type="Gene3D" id="1.10.30.10">
    <property type="entry name" value="High mobility group box domain"/>
    <property type="match status" value="1"/>
</dbReference>
<dbReference type="PANTHER" id="PTHR10270:SF323">
    <property type="entry name" value="TRANSCRIPTION FACTOR SOX-14-RELATED"/>
    <property type="match status" value="1"/>
</dbReference>
<sequence>MVDESQHGSKRCLATIKKEERDATTTITTATAAAAVLSGTVATSVAASGATIIAAVTPSDSKMYPMSIFGSLKVNKNSRTPYTDATKCKKSSVHIKRPMNAFMVWSQIERRKICEMSPEMHNAEISKQLGHRWRMLSGDEKRPFIEEAERLRILHSQEYPDYKYRPRKKPKKDQLVKASSFQSAGAGAGVGGTGGSRSGVGGCGPLTGHSSLGQMKQIHVSGISSVNTSTGRITKVTCIPVRTKSVLEHGGGGGGICTVPPLTAAASNVCSSFNVKQELAHGWCMNDRNKVYHMINGGPFLCSDSGTNSLAAYSKDRERMISPLQGSSPRDNPLTPESGFYDDFYGESQQLSLNPTPASMSTFSPLSPDISLSSGTSRFDSLQVGTAEEESCSLSSGGSNLSAPLSGSSAHAQFDSLADLLPPLHDYRFNTALNDWESWSANILTPVAPMDSLNYPTSIW</sequence>